<feature type="compositionally biased region" description="Basic residues" evidence="8">
    <location>
        <begin position="2644"/>
        <end position="2655"/>
    </location>
</feature>
<keyword evidence="7" id="KW-0407">Ion channel</keyword>
<feature type="compositionally biased region" description="Low complexity" evidence="8">
    <location>
        <begin position="16"/>
        <end position="33"/>
    </location>
</feature>
<feature type="compositionally biased region" description="Low complexity" evidence="8">
    <location>
        <begin position="2498"/>
        <end position="2526"/>
    </location>
</feature>
<feature type="compositionally biased region" description="Polar residues" evidence="8">
    <location>
        <begin position="2294"/>
        <end position="2308"/>
    </location>
</feature>
<dbReference type="InterPro" id="IPR014710">
    <property type="entry name" value="RmlC-like_jellyroll"/>
</dbReference>
<dbReference type="Gene3D" id="1.10.287.70">
    <property type="match status" value="1"/>
</dbReference>
<feature type="compositionally biased region" description="Acidic residues" evidence="8">
    <location>
        <begin position="2232"/>
        <end position="2242"/>
    </location>
</feature>
<feature type="transmembrane region" description="Helical" evidence="9">
    <location>
        <begin position="132"/>
        <end position="150"/>
    </location>
</feature>
<feature type="transmembrane region" description="Helical" evidence="9">
    <location>
        <begin position="193"/>
        <end position="211"/>
    </location>
</feature>
<feature type="transmembrane region" description="Helical" evidence="9">
    <location>
        <begin position="1621"/>
        <end position="1648"/>
    </location>
</feature>
<dbReference type="Pfam" id="PF00520">
    <property type="entry name" value="Ion_trans"/>
    <property type="match status" value="1"/>
</dbReference>
<feature type="region of interest" description="Disordered" evidence="8">
    <location>
        <begin position="2163"/>
        <end position="2655"/>
    </location>
</feature>
<evidence type="ECO:0000256" key="8">
    <source>
        <dbReference type="SAM" id="MobiDB-lite"/>
    </source>
</evidence>
<evidence type="ECO:0000256" key="6">
    <source>
        <dbReference type="ARBA" id="ARBA00023136"/>
    </source>
</evidence>
<feature type="domain" description="Cyclic nucleotide-binding" evidence="10">
    <location>
        <begin position="1436"/>
        <end position="1537"/>
    </location>
</feature>
<feature type="region of interest" description="Disordered" evidence="8">
    <location>
        <begin position="1"/>
        <end position="37"/>
    </location>
</feature>
<feature type="compositionally biased region" description="Basic residues" evidence="8">
    <location>
        <begin position="2204"/>
        <end position="2215"/>
    </location>
</feature>
<dbReference type="Proteomes" id="UP000322000">
    <property type="component" value="Chromosome 15"/>
</dbReference>
<dbReference type="PANTHER" id="PTHR45638">
    <property type="entry name" value="CYCLIC NUCLEOTIDE-GATED CATION CHANNEL SUBUNIT A"/>
    <property type="match status" value="1"/>
</dbReference>
<dbReference type="GO" id="GO:0016020">
    <property type="term" value="C:membrane"/>
    <property type="evidence" value="ECO:0007669"/>
    <property type="project" value="UniProtKB-SubCell"/>
</dbReference>
<keyword evidence="4 9" id="KW-1133">Transmembrane helix</keyword>
<organism evidence="11 12">
    <name type="scientific">Trichoplusia ni</name>
    <name type="common">Cabbage looper</name>
    <dbReference type="NCBI Taxonomy" id="7111"/>
    <lineage>
        <taxon>Eukaryota</taxon>
        <taxon>Metazoa</taxon>
        <taxon>Ecdysozoa</taxon>
        <taxon>Arthropoda</taxon>
        <taxon>Hexapoda</taxon>
        <taxon>Insecta</taxon>
        <taxon>Pterygota</taxon>
        <taxon>Neoptera</taxon>
        <taxon>Endopterygota</taxon>
        <taxon>Lepidoptera</taxon>
        <taxon>Glossata</taxon>
        <taxon>Ditrysia</taxon>
        <taxon>Noctuoidea</taxon>
        <taxon>Noctuidae</taxon>
        <taxon>Plusiinae</taxon>
        <taxon>Trichoplusia</taxon>
    </lineage>
</organism>
<feature type="domain" description="Cyclic nucleotide-binding" evidence="10">
    <location>
        <begin position="1915"/>
        <end position="2033"/>
    </location>
</feature>
<dbReference type="InterPro" id="IPR050866">
    <property type="entry name" value="CNG_cation_channel"/>
</dbReference>
<feature type="domain" description="Cyclic nucleotide-binding" evidence="10">
    <location>
        <begin position="374"/>
        <end position="440"/>
    </location>
</feature>
<evidence type="ECO:0000256" key="4">
    <source>
        <dbReference type="ARBA" id="ARBA00022989"/>
    </source>
</evidence>
<dbReference type="InterPro" id="IPR005821">
    <property type="entry name" value="Ion_trans_dom"/>
</dbReference>
<dbReference type="Gene3D" id="2.60.120.10">
    <property type="entry name" value="Jelly Rolls"/>
    <property type="match status" value="4"/>
</dbReference>
<feature type="compositionally biased region" description="Polar residues" evidence="8">
    <location>
        <begin position="1"/>
        <end position="15"/>
    </location>
</feature>
<dbReference type="SUPFAM" id="SSF51206">
    <property type="entry name" value="cAMP-binding domain-like"/>
    <property type="match status" value="4"/>
</dbReference>
<dbReference type="OrthoDB" id="421226at2759"/>
<keyword evidence="2" id="KW-0813">Transport</keyword>
<dbReference type="InterPro" id="IPR000595">
    <property type="entry name" value="cNMP-bd_dom"/>
</dbReference>
<feature type="transmembrane region" description="Helical" evidence="9">
    <location>
        <begin position="1239"/>
        <end position="1262"/>
    </location>
</feature>
<proteinExistence type="predicted"/>
<protein>
    <submittedName>
        <fullName evidence="12">Uncharacterized protein LOC113501370</fullName>
    </submittedName>
</protein>
<feature type="region of interest" description="Disordered" evidence="8">
    <location>
        <begin position="2035"/>
        <end position="2131"/>
    </location>
</feature>
<dbReference type="KEGG" id="tnl:113501370"/>
<feature type="transmembrane region" description="Helical" evidence="9">
    <location>
        <begin position="270"/>
        <end position="299"/>
    </location>
</feature>
<feature type="transmembrane region" description="Helical" evidence="9">
    <location>
        <begin position="1595"/>
        <end position="1615"/>
    </location>
</feature>
<sequence>MWNWNQRTASQGSRTSSRGASLASHGSHASMGSTRGSQPRELEFQFFIRQTETLYPAWWTREGVVSWYRDLPDDTPWNCYICGIVLFAVIWQVTALESIYLDIIDIVYNLSYAVHIFAIGYKIVSDLENTDITFWTVISFLVDLGSFAHYGQASRPNFKLACYYLRLHRPYRYLGSLNDYNLKGSILGTTLKFVYIFLIVRITWAWIWMHVHILTSKLFPWEAEHGLEVIEPRGPQESTARQFLSAVYIINKMFIPIGPPVFPDNDVERVVCLLIMISGCLLVTGAAVASLSLIISLYMRPEETFRARYRLIIKEMKDTQVPQALRDKVETFYKMYWHKQRAVSETQLLPTFPPTLPATVYADIYFEATQKARILRELSYQLLSEIAKSMETIHYIPGDAIIKRGSKKSHIIYITYGDVEMLTAEDDNTAILRLTRGTVLTPCGGAIPLALSLSHLAVRAATFCTAHVLSAVDLWKIVYKFSVTQDHAGPILAAFTDHIERVKRHYGMKLPDEATHKSSILHFNRNLMALKEMKNEHGEPLLASSDVFLEIAGCYLMRNRPDMTLTDQSDEICLRPTFPCILQPTSSLLFAWHILVATLILAITFTHPYYLVYKKTVPLEFRFFDYLMTGVYVIDHIVHLSTGANVEEGVPINFAQTSSQQMRSHWFVLDVVATVPMFEFIGDGHFAGINKILRLPKFFKVLKDLEEMCMYRGNILRFLSYTMLLLVACYLIAAMQQGFMCFQSGYCLVTNLTHPPFWEMKPLDEETVEARLIFGLYWAISMINFTIHRETWGKENWSNVIYTLVILEVCIVLRIFMEAVYSATIMVTTALGENYGAKIATVKSFLIRNDIDPTLRKRFITYLELCWYTDKAFKITHKHRSTIFYDLPPHVFQDIVGRNRSKYILCIPFMKLLKKEELRMISSRLKLFYTSPNEILLNTGELTNEMYIIKRGFCEILDPVSKTRVGTLSTKTHFGALVCLLRLPAYNTIRAITHVQIYCIPRKFLAKALETPQIKTALDILKKSPEYKRLQENKMSAFVKYEPPPPTPNTMHFRLPRKHEPDTEFLQPFNRLGFLSILRYIFPRFTIRPDGRYLIRYEWFRVSCALCTAMLFPHYTYLVVQWPNLFYACWFLDLSAWYDIFQRMLVGYYNDDGILVYHPASTAAYYMKGAFLMDLFGCIWLENLEAARMNSVDNRIHVTPTKQFLMLNRLIQLYRMPSAMAVLEDYIERRDVLLVFKAMPIFMTMINILTSLMIFYSVNIYYTKSPDGDIEWFIEPINDQGGSWLNLFSSAFRYNLTESPWNLHLAAYFWVVYESSTTGYGLFNPSNSNLMEILFVGMCCCTMFVTYFSVRIISIRANVNKSLAGFQQHMRDINIYLAKEKLDPELQKEVKRYYEYNWEKMGGIDYKRVLKMCDQITLRTDAILHIYGPTFTKCPLLKTSDISLLRIIGRSVRSVYFLRDMKVMEHDDIVRDMYFVDYGGAELRISTGEMSTIYKLPRGSVFGNLEGTAGQRSPYHVIATSRVHLMIIKAEVFANIMKDFPTVKELMDKYRGPEKKMYILGSEVQPKLRRNVTTTVSTHTKTSLVKYIYFEEGMVQIYLIAVSLGCIYLDLYNAGFQNNSLWMIITLYSLDFCFFLKICMQHSLPLLVTNKSYKRIMKPLRKIYFRREFRYDLVSILPIELFSFATNPRDQWFWFAWLRLNRAFRITTVHKCLKKHSESITVNLTMTTMATVGIWFFLFVHTTTCLWFFIGSYEDQKAPNSSWMHSSPGKAKYGGSSFLCHNLYICSLYFIITTFTQNGVGDIMPQNPTEVVFVSLLMILATMVFMVYVGEFSNIIQYQSYRSFSFYSKYLELQDFMHNNRVSKNLVYIVNKYTLHLWRETRGMQEPHFLKSAPLSLRLRIMSAAYLHHITRHHIFEECEAAFLRQLVGCIQLFTYNEGMYVVKESEITNSMYVIHTGKVKETCEDMDISARVYPAGSYFGILQGLLRNTPYTHSYQTMCKSQVLTLNLDDWEYLLKHFPDSKNAIHKHMRQVGDKDMDQSNWPGGAPGPDEPPDYELISDVVTDYPGVGGPYPTPRRRSSDDEAPPLPSSLRRTSQFAWPTDSRNDEERGSVGAVGGRPRMSTLSTVSTGMDGRGVEHATAEDHHKLTFFQKIAMTAKKLMGRESDPELSGISGEGKDELLLEEDEEATEALLAQVEAEKRKSTEKKKKRRKSMFHAMEDEDTEKHMLTLDIDDQNDDEEKSDSPFTMRPLRIRDDEEDEETREVLNLGRLRKPKARKESEVDEEASSAEVTRPSTSRVNKDGSFSRTPIIFDPTALSASSPSAPSPTAPRDSKPFTKPKLVFPGGRTSTDEGDSDVAEDDNEPSGGGPSQKGPRRKSRDEDELMSDTEQDVETGTNQDLDEPDLLAGGFIKPATDIPDFPESETPTPTHSAPLRLSTSESQPILPRTSPASLKDDKNKKKTLDEEDEKEMASIMIPHRDADDDDDEPTISRTKAVSSLLLLESATELTTPSTSTPFTTSGTSDSRSTKTFDTTDQSQYDADFGPAESESGLADKSGVSTASSYREEGTSISNLNRRFVHVRYDEHEDAQNAPPVTDDEDARGLGKQDAHLSMFTMDSDERSVADKSVSDKTDDEDDDPHAGPSKKKKKPSRDK</sequence>
<feature type="compositionally biased region" description="Polar residues" evidence="8">
    <location>
        <begin position="2529"/>
        <end position="2540"/>
    </location>
</feature>
<feature type="compositionally biased region" description="Polar residues" evidence="8">
    <location>
        <begin position="2558"/>
        <end position="2576"/>
    </location>
</feature>
<dbReference type="InParanoid" id="A0A7E5WCC8"/>
<feature type="compositionally biased region" description="Polar residues" evidence="8">
    <location>
        <begin position="2425"/>
        <end position="2443"/>
    </location>
</feature>
<keyword evidence="5" id="KW-0406">Ion transport</keyword>
<dbReference type="Pfam" id="PF00027">
    <property type="entry name" value="cNMP_binding"/>
    <property type="match status" value="2"/>
</dbReference>
<dbReference type="PROSITE" id="PS50042">
    <property type="entry name" value="CNMP_BINDING_3"/>
    <property type="match status" value="4"/>
</dbReference>
<dbReference type="GO" id="GO:0044877">
    <property type="term" value="F:protein-containing complex binding"/>
    <property type="evidence" value="ECO:0007669"/>
    <property type="project" value="TreeGrafter"/>
</dbReference>
<evidence type="ECO:0000313" key="11">
    <source>
        <dbReference type="Proteomes" id="UP000322000"/>
    </source>
</evidence>
<keyword evidence="7" id="KW-1071">Ligand-gated ion channel</keyword>
<dbReference type="GeneID" id="113501370"/>
<dbReference type="PANTHER" id="PTHR45638:SF11">
    <property type="entry name" value="CYCLIC NUCLEOTIDE-GATED CATION CHANNEL SUBUNIT A"/>
    <property type="match status" value="1"/>
</dbReference>
<evidence type="ECO:0000256" key="3">
    <source>
        <dbReference type="ARBA" id="ARBA00022692"/>
    </source>
</evidence>
<accession>A0A7E5WCC8</accession>
<evidence type="ECO:0000256" key="1">
    <source>
        <dbReference type="ARBA" id="ARBA00004141"/>
    </source>
</evidence>
<evidence type="ECO:0000259" key="10">
    <source>
        <dbReference type="PROSITE" id="PS50042"/>
    </source>
</evidence>
<gene>
    <name evidence="12" type="primary">LOC113501370</name>
</gene>
<evidence type="ECO:0000256" key="9">
    <source>
        <dbReference type="SAM" id="Phobius"/>
    </source>
</evidence>
<feature type="domain" description="Cyclic nucleotide-binding" evidence="10">
    <location>
        <begin position="909"/>
        <end position="1009"/>
    </location>
</feature>
<feature type="transmembrane region" description="Helical" evidence="9">
    <location>
        <begin position="799"/>
        <end position="817"/>
    </location>
</feature>
<feature type="transmembrane region" description="Helical" evidence="9">
    <location>
        <begin position="1732"/>
        <end position="1750"/>
    </location>
</feature>
<dbReference type="SMART" id="SM00100">
    <property type="entry name" value="cNMP"/>
    <property type="match status" value="4"/>
</dbReference>
<feature type="transmembrane region" description="Helical" evidence="9">
    <location>
        <begin position="77"/>
        <end position="93"/>
    </location>
</feature>
<evidence type="ECO:0000256" key="2">
    <source>
        <dbReference type="ARBA" id="ARBA00022448"/>
    </source>
</evidence>
<name>A0A7E5WCC8_TRINI</name>
<keyword evidence="11" id="KW-1185">Reference proteome</keyword>
<feature type="transmembrane region" description="Helical" evidence="9">
    <location>
        <begin position="590"/>
        <end position="612"/>
    </location>
</feature>
<keyword evidence="3 9" id="KW-0812">Transmembrane</keyword>
<evidence type="ECO:0000256" key="5">
    <source>
        <dbReference type="ARBA" id="ARBA00023065"/>
    </source>
</evidence>
<evidence type="ECO:0000313" key="12">
    <source>
        <dbReference type="RefSeq" id="XP_026738304.1"/>
    </source>
</evidence>
<feature type="transmembrane region" description="Helical" evidence="9">
    <location>
        <begin position="1333"/>
        <end position="1353"/>
    </location>
</feature>
<comment type="subcellular location">
    <subcellularLocation>
        <location evidence="1">Membrane</location>
        <topology evidence="1">Multi-pass membrane protein</topology>
    </subcellularLocation>
</comment>
<feature type="compositionally biased region" description="Basic and acidic residues" evidence="8">
    <location>
        <begin position="2454"/>
        <end position="2464"/>
    </location>
</feature>
<evidence type="ECO:0000256" key="7">
    <source>
        <dbReference type="ARBA" id="ARBA00023286"/>
    </source>
</evidence>
<feature type="transmembrane region" description="Helical" evidence="9">
    <location>
        <begin position="99"/>
        <end position="120"/>
    </location>
</feature>
<dbReference type="RefSeq" id="XP_026738304.1">
    <property type="nucleotide sequence ID" value="XM_026882503.1"/>
</dbReference>
<feature type="transmembrane region" description="Helical" evidence="9">
    <location>
        <begin position="1812"/>
        <end position="1830"/>
    </location>
</feature>
<feature type="compositionally biased region" description="Acidic residues" evidence="8">
    <location>
        <begin position="2382"/>
        <end position="2393"/>
    </location>
</feature>
<dbReference type="InterPro" id="IPR018490">
    <property type="entry name" value="cNMP-bd_dom_sf"/>
</dbReference>
<keyword evidence="6 9" id="KW-0472">Membrane</keyword>
<dbReference type="Gene3D" id="1.10.287.630">
    <property type="entry name" value="Helix hairpin bin"/>
    <property type="match status" value="3"/>
</dbReference>
<feature type="compositionally biased region" description="Low complexity" evidence="8">
    <location>
        <begin position="2315"/>
        <end position="2324"/>
    </location>
</feature>
<dbReference type="CDD" id="cd00038">
    <property type="entry name" value="CAP_ED"/>
    <property type="match status" value="4"/>
</dbReference>
<reference evidence="12" key="1">
    <citation type="submission" date="2025-08" db="UniProtKB">
        <authorList>
            <consortium name="RefSeq"/>
        </authorList>
    </citation>
    <scope>IDENTIFICATION</scope>
</reference>
<feature type="compositionally biased region" description="Acidic residues" evidence="8">
    <location>
        <begin position="2352"/>
        <end position="2364"/>
    </location>
</feature>
<feature type="transmembrane region" description="Helical" evidence="9">
    <location>
        <begin position="1771"/>
        <end position="1792"/>
    </location>
</feature>
<dbReference type="GO" id="GO:0005221">
    <property type="term" value="F:intracellularly cyclic nucleotide-activated monoatomic cation channel activity"/>
    <property type="evidence" value="ECO:0007669"/>
    <property type="project" value="InterPro"/>
</dbReference>
<dbReference type="SUPFAM" id="SSF81324">
    <property type="entry name" value="Voltage-gated potassium channels"/>
    <property type="match status" value="2"/>
</dbReference>
<feature type="transmembrane region" description="Helical" evidence="9">
    <location>
        <begin position="718"/>
        <end position="736"/>
    </location>
</feature>
<feature type="compositionally biased region" description="Basic and acidic residues" evidence="8">
    <location>
        <begin position="2619"/>
        <end position="2632"/>
    </location>
</feature>
<feature type="transmembrane region" description="Helical" evidence="9">
    <location>
        <begin position="770"/>
        <end position="787"/>
    </location>
</feature>